<evidence type="ECO:0000256" key="1">
    <source>
        <dbReference type="SAM" id="MobiDB-lite"/>
    </source>
</evidence>
<dbReference type="EMBL" id="JASZZN010000009">
    <property type="protein sequence ID" value="MDM4016487.1"/>
    <property type="molecule type" value="Genomic_DNA"/>
</dbReference>
<protein>
    <submittedName>
        <fullName evidence="2">Uncharacterized protein</fullName>
    </submittedName>
</protein>
<evidence type="ECO:0000313" key="2">
    <source>
        <dbReference type="EMBL" id="MDM4016487.1"/>
    </source>
</evidence>
<gene>
    <name evidence="2" type="ORF">QTN89_13670</name>
</gene>
<dbReference type="InterPro" id="IPR011990">
    <property type="entry name" value="TPR-like_helical_dom_sf"/>
</dbReference>
<evidence type="ECO:0000313" key="3">
    <source>
        <dbReference type="Proteomes" id="UP001239462"/>
    </source>
</evidence>
<dbReference type="Gene3D" id="1.25.40.10">
    <property type="entry name" value="Tetratricopeptide repeat domain"/>
    <property type="match status" value="1"/>
</dbReference>
<organism evidence="2 3">
    <name type="scientific">Roseiconus lacunae</name>
    <dbReference type="NCBI Taxonomy" id="2605694"/>
    <lineage>
        <taxon>Bacteria</taxon>
        <taxon>Pseudomonadati</taxon>
        <taxon>Planctomycetota</taxon>
        <taxon>Planctomycetia</taxon>
        <taxon>Pirellulales</taxon>
        <taxon>Pirellulaceae</taxon>
        <taxon>Roseiconus</taxon>
    </lineage>
</organism>
<feature type="compositionally biased region" description="Low complexity" evidence="1">
    <location>
        <begin position="54"/>
        <end position="70"/>
    </location>
</feature>
<accession>A0ABT7PJ09</accession>
<sequence length="538" mass="58112">MAPISGWLSDASIRASDPIQHPLYLQTIATDVAHRNHSVAGTQHNKTPRRLPKPTATQRAAAQPPATRQTSGEVAASLIGTPIVTDNRADDSTVDHYATNPDLDQFLPRANRGIRATVESAPERERAVAPFADDAPQSPIERAARRLAKIRSTSSVDSTPAKDGRWLQSVTTDSCTHRSQQHLADAYREYRVGAWASAEASAWKALHLIATGIDVADRQTAVSQTSPTAVNDLRNAKLAIVEGREFMTGGASIDFDRLAAIAASHQTPVFQVDLSAGQGLPSGLTSTEATDRYFDYARNKLASLAESQVTAAQALDLLAAIELGRDQQSRLPEESSLCFRRAALQGQPENGSLASRLGMQLADMGLDREAAFTLQHAIDLNGDHDIETAATLAKVVERLGDREAALRLTASLRRQMPQSTPTRRTPEIVELSPDQFAAISPPMNVMASQDLMPHHSVPTRPTSARQSDDRQSTEFAAFRMPHSKQSVAIPLGHAGTPNTLSGRSTQPAGTTHFPEQAATPQQPASSPVARFVNKLRFW</sequence>
<name>A0ABT7PJ09_9BACT</name>
<feature type="region of interest" description="Disordered" evidence="1">
    <location>
        <begin position="39"/>
        <end position="73"/>
    </location>
</feature>
<dbReference type="Proteomes" id="UP001239462">
    <property type="component" value="Unassembled WGS sequence"/>
</dbReference>
<feature type="compositionally biased region" description="Polar residues" evidence="1">
    <location>
        <begin position="496"/>
        <end position="509"/>
    </location>
</feature>
<proteinExistence type="predicted"/>
<keyword evidence="3" id="KW-1185">Reference proteome</keyword>
<feature type="region of interest" description="Disordered" evidence="1">
    <location>
        <begin position="452"/>
        <end position="526"/>
    </location>
</feature>
<comment type="caution">
    <text evidence="2">The sequence shown here is derived from an EMBL/GenBank/DDBJ whole genome shotgun (WGS) entry which is preliminary data.</text>
</comment>
<dbReference type="SUPFAM" id="SSF48452">
    <property type="entry name" value="TPR-like"/>
    <property type="match status" value="1"/>
</dbReference>
<dbReference type="RefSeq" id="WP_289164124.1">
    <property type="nucleotide sequence ID" value="NZ_JASZZN010000009.1"/>
</dbReference>
<reference evidence="2 3" key="1">
    <citation type="submission" date="2023-06" db="EMBL/GenBank/DDBJ databases">
        <title>Roseiconus lacunae JC819 isolated from Gulf of Mannar region, Tamil Nadu.</title>
        <authorList>
            <person name="Pk S."/>
            <person name="Ch S."/>
            <person name="Ch V.R."/>
        </authorList>
    </citation>
    <scope>NUCLEOTIDE SEQUENCE [LARGE SCALE GENOMIC DNA]</scope>
    <source>
        <strain evidence="2 3">JC819</strain>
    </source>
</reference>